<gene>
    <name evidence="1" type="ORF">RMAR1173_LOCUS8062</name>
</gene>
<name>A0A7S2RUC6_9STRA</name>
<evidence type="ECO:0000313" key="1">
    <source>
        <dbReference type="EMBL" id="CAD9680848.1"/>
    </source>
</evidence>
<protein>
    <submittedName>
        <fullName evidence="1">Uncharacterized protein</fullName>
    </submittedName>
</protein>
<dbReference type="EMBL" id="HBHJ01012347">
    <property type="protein sequence ID" value="CAD9680848.1"/>
    <property type="molecule type" value="Transcribed_RNA"/>
</dbReference>
<organism evidence="1">
    <name type="scientific">Rhizochromulina marina</name>
    <dbReference type="NCBI Taxonomy" id="1034831"/>
    <lineage>
        <taxon>Eukaryota</taxon>
        <taxon>Sar</taxon>
        <taxon>Stramenopiles</taxon>
        <taxon>Ochrophyta</taxon>
        <taxon>Dictyochophyceae</taxon>
        <taxon>Rhizochromulinales</taxon>
        <taxon>Rhizochromulina</taxon>
    </lineage>
</organism>
<dbReference type="PANTHER" id="PTHR33664">
    <property type="entry name" value="RCG26366"/>
    <property type="match status" value="1"/>
</dbReference>
<reference evidence="1" key="1">
    <citation type="submission" date="2021-01" db="EMBL/GenBank/DDBJ databases">
        <authorList>
            <person name="Corre E."/>
            <person name="Pelletier E."/>
            <person name="Niang G."/>
            <person name="Scheremetjew M."/>
            <person name="Finn R."/>
            <person name="Kale V."/>
            <person name="Holt S."/>
            <person name="Cochrane G."/>
            <person name="Meng A."/>
            <person name="Brown T."/>
            <person name="Cohen L."/>
        </authorList>
    </citation>
    <scope>NUCLEOTIDE SEQUENCE</scope>
    <source>
        <strain evidence="1">CCMP1243</strain>
    </source>
</reference>
<accession>A0A7S2RUC6</accession>
<sequence length="1094" mass="118696">MDETFLLITGSQTVIFVAEEVLPQVEPLVLTWSSAGESVVVHSSSAEEPEAMEEIKVHEFRAAMLGVVPQGSRIGTTLHRGASDVTEIERWPLVASFAVESAGTPDPSEALGFLSMRYQVKDLAPHVLELVRDVDGPALYRCAERVQSTFREHWSQTMRQVVQNPVSAQSRRVVRARDCVEQLSFFHEFVSVDAPSAHHDQPWALVGPSTQALERGENLAELSAADGEHAAPLHVVVEGTDPAGYARACRTFFFALGSATDTQAAQTLSAAYCQLLSAFHGAMCRVVQGGAAEDLDEEQILETLRKLLTSQVGNNLELVVDIRDALGESLSSNQPALPRHGALCYVRACLHSIRAQDGQDLGAVAVGDTFALCRSAVASGHTDFLRSLGEYRRLAPGECGLLTGDACCPYFLACTFCQGEEEDQFRQIYKAVHNNTVLCTEYGMGRADPAGDGDVTFMCSASPVPWAAIRGQLKMHERGFVLWETGIPPVVAQFSRNVRAVRLHDLTEHTKLLVVSLFTPPGEQGSDDLDDLFGLRHSFPPHQEARLGLVLRSGSSLARAVESKLSAWRRLLRQTSVSDMVSVDEDATAVPAGLAAVVDAHAANASVLHFSASFTRAAGELLLRGGPRHDQPLRSREAAVPVALILGVPGSNVLSAAHVAMELAPDDVTVVGVNLSVQRDADFRFLASEVDAAARQCTSDQHRVLVAVTTPCSARAICTAILQVPSVHLATVSTCIGRDAIAGTLGQTDDRLGRSSVLGQLAHGWVAAVVVWDAEGSSSGLHRKIRQCCGRAEVIQCAGEYMSLDGVRDVLGLGTSLFAAMSGHRDMIVCRGWQDLSLPPLQDVYTSALAVSRITVPLQGAVDLEVLQTCLRALFPRAKLRMKRALPVAIWVPSAPAVLQRQAPASMERVWTLAAAKTAYERRVACAKQDAVRMAAQLVKEQVQVCSIAGSFLVGDDEGALVEGSQRVCMIWNDRRKRPTGIAADEFSIDLFVAGSCLQEQVTQLQDLIKLCCLQAASPLPPLKLESLTHAQRQEILELCRDEPLPADWMFDGSNYINFSGRRQTTRPDEAETLQRWIEAENAKLREWNTRLYT</sequence>
<dbReference type="AlphaFoldDB" id="A0A7S2RUC6"/>
<dbReference type="InterPro" id="IPR040342">
    <property type="entry name" value="DNAAF9"/>
</dbReference>
<dbReference type="PANTHER" id="PTHR33664:SF1">
    <property type="entry name" value="DYNEIN AXONEMAL ASSEMBLY FACTOR 9"/>
    <property type="match status" value="1"/>
</dbReference>
<proteinExistence type="predicted"/>